<keyword evidence="3" id="KW-1185">Reference proteome</keyword>
<organism evidence="2 3">
    <name type="scientific">Saccharothrix carnea</name>
    <dbReference type="NCBI Taxonomy" id="1280637"/>
    <lineage>
        <taxon>Bacteria</taxon>
        <taxon>Bacillati</taxon>
        <taxon>Actinomycetota</taxon>
        <taxon>Actinomycetes</taxon>
        <taxon>Pseudonocardiales</taxon>
        <taxon>Pseudonocardiaceae</taxon>
        <taxon>Saccharothrix</taxon>
    </lineage>
</organism>
<accession>A0A2P8I762</accession>
<sequence>MRDSKLGEESPILTFKPGTMAAFVTAAKSGGFDGSA</sequence>
<dbReference type="InterPro" id="IPR007278">
    <property type="entry name" value="DUF397"/>
</dbReference>
<dbReference type="RefSeq" id="WP_245950250.1">
    <property type="nucleotide sequence ID" value="NZ_PYAX01000007.1"/>
</dbReference>
<gene>
    <name evidence="2" type="ORF">B0I31_107353</name>
</gene>
<protein>
    <submittedName>
        <fullName evidence="2">Uncharacterized protein DUF397</fullName>
    </submittedName>
</protein>
<evidence type="ECO:0000313" key="3">
    <source>
        <dbReference type="Proteomes" id="UP000241118"/>
    </source>
</evidence>
<proteinExistence type="predicted"/>
<evidence type="ECO:0000259" key="1">
    <source>
        <dbReference type="Pfam" id="PF04149"/>
    </source>
</evidence>
<evidence type="ECO:0000313" key="2">
    <source>
        <dbReference type="EMBL" id="PSL54295.1"/>
    </source>
</evidence>
<dbReference type="Proteomes" id="UP000241118">
    <property type="component" value="Unassembled WGS sequence"/>
</dbReference>
<feature type="domain" description="DUF397" evidence="1">
    <location>
        <begin position="1"/>
        <end position="28"/>
    </location>
</feature>
<comment type="caution">
    <text evidence="2">The sequence shown here is derived from an EMBL/GenBank/DDBJ whole genome shotgun (WGS) entry which is preliminary data.</text>
</comment>
<dbReference type="Pfam" id="PF04149">
    <property type="entry name" value="DUF397"/>
    <property type="match status" value="1"/>
</dbReference>
<reference evidence="2 3" key="1">
    <citation type="submission" date="2018-03" db="EMBL/GenBank/DDBJ databases">
        <title>Genomic Encyclopedia of Type Strains, Phase III (KMG-III): the genomes of soil and plant-associated and newly described type strains.</title>
        <authorList>
            <person name="Whitman W."/>
        </authorList>
    </citation>
    <scope>NUCLEOTIDE SEQUENCE [LARGE SCALE GENOMIC DNA]</scope>
    <source>
        <strain evidence="2 3">CGMCC 4.7097</strain>
    </source>
</reference>
<dbReference type="AlphaFoldDB" id="A0A2P8I762"/>
<name>A0A2P8I762_SACCR</name>
<dbReference type="EMBL" id="PYAX01000007">
    <property type="protein sequence ID" value="PSL54295.1"/>
    <property type="molecule type" value="Genomic_DNA"/>
</dbReference>